<proteinExistence type="predicted"/>
<comment type="caution">
    <text evidence="1">The sequence shown here is derived from an EMBL/GenBank/DDBJ whole genome shotgun (WGS) entry which is preliminary data.</text>
</comment>
<evidence type="ECO:0000313" key="1">
    <source>
        <dbReference type="EMBL" id="KTR96483.1"/>
    </source>
</evidence>
<dbReference type="RefSeq" id="WP_058622447.1">
    <property type="nucleotide sequence ID" value="NZ_LDRT01000010.1"/>
</dbReference>
<dbReference type="EMBL" id="LDRT01000010">
    <property type="protein sequence ID" value="KTR96483.1"/>
    <property type="molecule type" value="Genomic_DNA"/>
</dbReference>
<reference evidence="1 2" key="1">
    <citation type="journal article" date="2016" name="Front. Microbiol.">
        <title>Genomic Resource of Rice Seed Associated Bacteria.</title>
        <authorList>
            <person name="Midha S."/>
            <person name="Bansal K."/>
            <person name="Sharma S."/>
            <person name="Kumar N."/>
            <person name="Patil P.P."/>
            <person name="Chaudhry V."/>
            <person name="Patil P.B."/>
        </authorList>
    </citation>
    <scope>NUCLEOTIDE SEQUENCE [LARGE SCALE GENOMIC DNA]</scope>
    <source>
        <strain evidence="1 2">NS220</strain>
    </source>
</reference>
<sequence>MVRVTPPDFELWLTGYVRALAAAEEIDVDVDNVEPDDLTVEMERPLIVLRDDSGPRRDVPTFDRSVGATVLGGSKAFPKPINDIARWLSAVLSDEAIVTAPDSPIASVELDGFNGPYPVNDALDVARRYQTAQYTVVGSW</sequence>
<dbReference type="PATRIC" id="fig|2033.6.peg.88"/>
<name>A0A147F0W1_MICTE</name>
<gene>
    <name evidence="1" type="ORF">NS220_02070</name>
</gene>
<accession>A0A147F0W1</accession>
<dbReference type="AlphaFoldDB" id="A0A147F0W1"/>
<dbReference type="OrthoDB" id="5068225at2"/>
<protein>
    <submittedName>
        <fullName evidence="1">Uncharacterized protein</fullName>
    </submittedName>
</protein>
<dbReference type="Proteomes" id="UP000075025">
    <property type="component" value="Unassembled WGS sequence"/>
</dbReference>
<organism evidence="1 2">
    <name type="scientific">Microbacterium testaceum</name>
    <name type="common">Aureobacterium testaceum</name>
    <name type="synonym">Brevibacterium testaceum</name>
    <dbReference type="NCBI Taxonomy" id="2033"/>
    <lineage>
        <taxon>Bacteria</taxon>
        <taxon>Bacillati</taxon>
        <taxon>Actinomycetota</taxon>
        <taxon>Actinomycetes</taxon>
        <taxon>Micrococcales</taxon>
        <taxon>Microbacteriaceae</taxon>
        <taxon>Microbacterium</taxon>
    </lineage>
</organism>
<evidence type="ECO:0000313" key="2">
    <source>
        <dbReference type="Proteomes" id="UP000075025"/>
    </source>
</evidence>